<organism evidence="7 8">
    <name type="scientific">Kribbella steppae</name>
    <dbReference type="NCBI Taxonomy" id="2512223"/>
    <lineage>
        <taxon>Bacteria</taxon>
        <taxon>Bacillati</taxon>
        <taxon>Actinomycetota</taxon>
        <taxon>Actinomycetes</taxon>
        <taxon>Propionibacteriales</taxon>
        <taxon>Kribbellaceae</taxon>
        <taxon>Kribbella</taxon>
    </lineage>
</organism>
<dbReference type="EMBL" id="SLWN01000002">
    <property type="protein sequence ID" value="TCO34707.1"/>
    <property type="molecule type" value="Genomic_DNA"/>
</dbReference>
<evidence type="ECO:0000256" key="6">
    <source>
        <dbReference type="SAM" id="MobiDB-lite"/>
    </source>
</evidence>
<dbReference type="InterPro" id="IPR033116">
    <property type="entry name" value="TRYPSIN_SER"/>
</dbReference>
<feature type="region of interest" description="Disordered" evidence="6">
    <location>
        <begin position="55"/>
        <end position="74"/>
    </location>
</feature>
<evidence type="ECO:0008006" key="9">
    <source>
        <dbReference type="Google" id="ProtNLM"/>
    </source>
</evidence>
<evidence type="ECO:0000256" key="4">
    <source>
        <dbReference type="ARBA" id="ARBA00022825"/>
    </source>
</evidence>
<gene>
    <name evidence="7" type="ORF">EV652_102776</name>
</gene>
<dbReference type="PROSITE" id="PS00134">
    <property type="entry name" value="TRYPSIN_HIS"/>
    <property type="match status" value="1"/>
</dbReference>
<accession>A0A4R2HU49</accession>
<dbReference type="PRINTS" id="PR00861">
    <property type="entry name" value="ALYTICPTASE"/>
</dbReference>
<protein>
    <recommendedName>
        <fullName evidence="9">Streptogrisin C</fullName>
    </recommendedName>
</protein>
<reference evidence="7 8" key="1">
    <citation type="journal article" date="2015" name="Stand. Genomic Sci.">
        <title>Genomic Encyclopedia of Bacterial and Archaeal Type Strains, Phase III: the genomes of soil and plant-associated and newly described type strains.</title>
        <authorList>
            <person name="Whitman W.B."/>
            <person name="Woyke T."/>
            <person name="Klenk H.P."/>
            <person name="Zhou Y."/>
            <person name="Lilburn T.G."/>
            <person name="Beck B.J."/>
            <person name="De Vos P."/>
            <person name="Vandamme P."/>
            <person name="Eisen J.A."/>
            <person name="Garrity G."/>
            <person name="Hugenholtz P."/>
            <person name="Kyrpides N.C."/>
        </authorList>
    </citation>
    <scope>NUCLEOTIDE SEQUENCE [LARGE SCALE GENOMIC DNA]</scope>
    <source>
        <strain evidence="7 8">VKM Ac-2572</strain>
    </source>
</reference>
<keyword evidence="2" id="KW-0645">Protease</keyword>
<comment type="caution">
    <text evidence="7">The sequence shown here is derived from an EMBL/GenBank/DDBJ whole genome shotgun (WGS) entry which is preliminary data.</text>
</comment>
<dbReference type="InterPro" id="IPR001316">
    <property type="entry name" value="Pept_S1A_streptogrisin"/>
</dbReference>
<dbReference type="SUPFAM" id="SSF50494">
    <property type="entry name" value="Trypsin-like serine proteases"/>
    <property type="match status" value="1"/>
</dbReference>
<evidence type="ECO:0000313" key="8">
    <source>
        <dbReference type="Proteomes" id="UP000294508"/>
    </source>
</evidence>
<dbReference type="InterPro" id="IPR043504">
    <property type="entry name" value="Peptidase_S1_PA_chymotrypsin"/>
</dbReference>
<evidence type="ECO:0000256" key="1">
    <source>
        <dbReference type="ARBA" id="ARBA00007664"/>
    </source>
</evidence>
<dbReference type="PROSITE" id="PS00135">
    <property type="entry name" value="TRYPSIN_SER"/>
    <property type="match status" value="1"/>
</dbReference>
<evidence type="ECO:0000256" key="5">
    <source>
        <dbReference type="ARBA" id="ARBA00023157"/>
    </source>
</evidence>
<evidence type="ECO:0000256" key="2">
    <source>
        <dbReference type="ARBA" id="ARBA00022670"/>
    </source>
</evidence>
<keyword evidence="5" id="KW-1015">Disulfide bond</keyword>
<dbReference type="AlphaFoldDB" id="A0A4R2HU49"/>
<feature type="compositionally biased region" description="Polar residues" evidence="6">
    <location>
        <begin position="55"/>
        <end position="68"/>
    </location>
</feature>
<keyword evidence="3" id="KW-0378">Hydrolase</keyword>
<comment type="similarity">
    <text evidence="1">Belongs to the peptidase S1 family.</text>
</comment>
<evidence type="ECO:0000256" key="3">
    <source>
        <dbReference type="ARBA" id="ARBA00022801"/>
    </source>
</evidence>
<dbReference type="InterPro" id="IPR018114">
    <property type="entry name" value="TRYPSIN_HIS"/>
</dbReference>
<dbReference type="GO" id="GO:0006508">
    <property type="term" value="P:proteolysis"/>
    <property type="evidence" value="ECO:0007669"/>
    <property type="project" value="UniProtKB-KW"/>
</dbReference>
<dbReference type="GO" id="GO:0004252">
    <property type="term" value="F:serine-type endopeptidase activity"/>
    <property type="evidence" value="ECO:0007669"/>
    <property type="project" value="InterPro"/>
</dbReference>
<dbReference type="Proteomes" id="UP000294508">
    <property type="component" value="Unassembled WGS sequence"/>
</dbReference>
<name>A0A4R2HU49_9ACTN</name>
<proteinExistence type="inferred from homology"/>
<sequence>MRPSTDLGSYVRLSVTVPLLTLGSVALFAVGLTASVAAPSAAGAVCSHAQPSASSIQSQRLAQPTSASDPRPLGETLGEGISIAVRSLEPLDATGRPTSGLPYGLSQGVIGVVGSASTGYKVVVDSSALDSRRYEAAMARNVPAADKQMVGIERSCRSAREIAEAWNSVGARSWSGDASRTTFAADLDPVSEDIVVEYDRATTSASSLEGLRGLSGVQLVEGSLARTSRLNDTPKGGHWGGARITSALKNCTAGFSVVRRSNGQRGSVTAGHCGGVGTLWKSGSNYYGTTSVRMNYPDYDQALLTGSAYGPKIWTDGPGDSANTRTVKGGGDPGVGTVVCQSGSFSTSLCGITVRSTSAKYCDTDGCTTYVIRATRGGQIAIIGGDSGGPVYTRSGSTGATVRGITFAGAGCASSRCTTLYAERYASISGHLGVTALTG</sequence>
<dbReference type="InterPro" id="IPR009003">
    <property type="entry name" value="Peptidase_S1_PA"/>
</dbReference>
<keyword evidence="4" id="KW-0720">Serine protease</keyword>
<keyword evidence="8" id="KW-1185">Reference proteome</keyword>
<evidence type="ECO:0000313" key="7">
    <source>
        <dbReference type="EMBL" id="TCO34707.1"/>
    </source>
</evidence>
<dbReference type="Gene3D" id="2.40.10.10">
    <property type="entry name" value="Trypsin-like serine proteases"/>
    <property type="match status" value="2"/>
</dbReference>